<dbReference type="GeneID" id="96007612"/>
<organism evidence="2 3">
    <name type="scientific">Cladosporium halotolerans</name>
    <dbReference type="NCBI Taxonomy" id="1052096"/>
    <lineage>
        <taxon>Eukaryota</taxon>
        <taxon>Fungi</taxon>
        <taxon>Dikarya</taxon>
        <taxon>Ascomycota</taxon>
        <taxon>Pezizomycotina</taxon>
        <taxon>Dothideomycetes</taxon>
        <taxon>Dothideomycetidae</taxon>
        <taxon>Cladosporiales</taxon>
        <taxon>Cladosporiaceae</taxon>
        <taxon>Cladosporium</taxon>
    </lineage>
</organism>
<comment type="caution">
    <text evidence="2">The sequence shown here is derived from an EMBL/GenBank/DDBJ whole genome shotgun (WGS) entry which is preliminary data.</text>
</comment>
<keyword evidence="3" id="KW-1185">Reference proteome</keyword>
<gene>
    <name evidence="2" type="ORF">WHR41_06169</name>
</gene>
<dbReference type="RefSeq" id="XP_069228123.1">
    <property type="nucleotide sequence ID" value="XM_069374774.1"/>
</dbReference>
<dbReference type="PANTHER" id="PTHR43162">
    <property type="match status" value="1"/>
</dbReference>
<dbReference type="Proteomes" id="UP000803884">
    <property type="component" value="Unassembled WGS sequence"/>
</dbReference>
<dbReference type="InterPro" id="IPR036291">
    <property type="entry name" value="NAD(P)-bd_dom_sf"/>
</dbReference>
<feature type="domain" description="NAD(P)-binding" evidence="1">
    <location>
        <begin position="11"/>
        <end position="206"/>
    </location>
</feature>
<dbReference type="Gene3D" id="3.40.50.720">
    <property type="entry name" value="NAD(P)-binding Rossmann-like Domain"/>
    <property type="match status" value="1"/>
</dbReference>
<dbReference type="AlphaFoldDB" id="A0AB34KLS1"/>
<proteinExistence type="predicted"/>
<dbReference type="SUPFAM" id="SSF51735">
    <property type="entry name" value="NAD(P)-binding Rossmann-fold domains"/>
    <property type="match status" value="1"/>
</dbReference>
<reference evidence="2 3" key="1">
    <citation type="journal article" date="2020" name="Microbiol. Resour. Announc.">
        <title>Draft Genome Sequence of a Cladosporium Species Isolated from the Mesophotic Ascidian Didemnum maculosum.</title>
        <authorList>
            <person name="Gioti A."/>
            <person name="Siaperas R."/>
            <person name="Nikolaivits E."/>
            <person name="Le Goff G."/>
            <person name="Ouazzani J."/>
            <person name="Kotoulas G."/>
            <person name="Topakas E."/>
        </authorList>
    </citation>
    <scope>NUCLEOTIDE SEQUENCE [LARGE SCALE GENOMIC DNA]</scope>
    <source>
        <strain evidence="2 3">TM138-S3</strain>
    </source>
</reference>
<protein>
    <recommendedName>
        <fullName evidence="1">NAD(P)-binding domain-containing protein</fullName>
    </recommendedName>
</protein>
<evidence type="ECO:0000313" key="2">
    <source>
        <dbReference type="EMBL" id="KAL1585017.1"/>
    </source>
</evidence>
<dbReference type="InterPro" id="IPR051604">
    <property type="entry name" value="Ergot_Alk_Oxidoreductase"/>
</dbReference>
<name>A0AB34KLS1_9PEZI</name>
<dbReference type="Pfam" id="PF13460">
    <property type="entry name" value="NAD_binding_10"/>
    <property type="match status" value="1"/>
</dbReference>
<dbReference type="EMBL" id="JAAQHG020000022">
    <property type="protein sequence ID" value="KAL1585017.1"/>
    <property type="molecule type" value="Genomic_DNA"/>
</dbReference>
<sequence length="324" mass="35316">MSPKSILLTSASGTIGRLLIPHLLSTTPESTRLILPTSSATRLATTYPPASFPRLTITEGPVSDPTWLESLCREHAVDAAFLNLGGTDELFTTLGALDAFGRAGVRHVVYLSCAGEFTSPEGAAAMLKRAGTATVIVKVAVEQRLRYAELPFKWTVVGPTLFFENDLRTPELLVKEGLLPEPLGERGVSRVSARDIAAVVAKVIEDGGEKLGGAKVNVGTLRRWTGRETEEIWSKALGREVRMSKGDEEGLEAYERGWWEFVPGAMGKAIGRDVALLCKVWLDEGFGLEEDEYRLLRAVLGRDVEDYGEWVAKMGKELKEGEGK</sequence>
<dbReference type="InterPro" id="IPR016040">
    <property type="entry name" value="NAD(P)-bd_dom"/>
</dbReference>
<accession>A0AB34KLS1</accession>
<dbReference type="PANTHER" id="PTHR43162:SF1">
    <property type="entry name" value="PRESTALK A DIFFERENTIATION PROTEIN A"/>
    <property type="match status" value="1"/>
</dbReference>
<evidence type="ECO:0000313" key="3">
    <source>
        <dbReference type="Proteomes" id="UP000803884"/>
    </source>
</evidence>
<evidence type="ECO:0000259" key="1">
    <source>
        <dbReference type="Pfam" id="PF13460"/>
    </source>
</evidence>